<dbReference type="PANTHER" id="PTHR44119">
    <property type="entry name" value="MAGNESIUM-CHELATASE SUBUNIT CHLH, CHLOROPLASTIC"/>
    <property type="match status" value="1"/>
</dbReference>
<dbReference type="Pfam" id="PF02514">
    <property type="entry name" value="CobN-Mg_chel"/>
    <property type="match status" value="1"/>
</dbReference>
<evidence type="ECO:0000313" key="5">
    <source>
        <dbReference type="Proteomes" id="UP000316217"/>
    </source>
</evidence>
<gene>
    <name evidence="2" type="ORF">D6D85_13890</name>
    <name evidence="3" type="ORF">EF810_02495</name>
</gene>
<dbReference type="Proteomes" id="UP000316217">
    <property type="component" value="Unassembled WGS sequence"/>
</dbReference>
<dbReference type="CDD" id="cd10150">
    <property type="entry name" value="CobN_like"/>
    <property type="match status" value="1"/>
</dbReference>
<feature type="domain" description="CobN/magnesium chelatase" evidence="1">
    <location>
        <begin position="100"/>
        <end position="769"/>
    </location>
</feature>
<comment type="caution">
    <text evidence="2">The sequence shown here is derived from an EMBL/GenBank/DDBJ whole genome shotgun (WGS) entry which is preliminary data.</text>
</comment>
<protein>
    <submittedName>
        <fullName evidence="2">Cobaltochelatase subunit CobN</fullName>
    </submittedName>
</protein>
<dbReference type="PANTHER" id="PTHR44119:SF7">
    <property type="entry name" value="MAGNESIUM CHELATASE SUBUNIT"/>
    <property type="match status" value="1"/>
</dbReference>
<reference evidence="3 5" key="2">
    <citation type="journal article" date="2019" name="Nat. Microbiol.">
        <title>Wide diversity of methane and short-chain alkane metabolisms in uncultured archaea.</title>
        <authorList>
            <person name="Borrel G."/>
            <person name="Adam P.S."/>
            <person name="McKay L.J."/>
            <person name="Chen L.X."/>
            <person name="Sierra-Garcia I.N."/>
            <person name="Sieber C.M."/>
            <person name="Letourneur Q."/>
            <person name="Ghozlane A."/>
            <person name="Andersen G.L."/>
            <person name="Li W.J."/>
            <person name="Hallam S.J."/>
            <person name="Muyzer G."/>
            <person name="de Oliveira V.M."/>
            <person name="Inskeep W.P."/>
            <person name="Banfield J.F."/>
            <person name="Gribaldo S."/>
        </authorList>
    </citation>
    <scope>NUCLEOTIDE SEQUENCE [LARGE SCALE GENOMIC DNA]</scope>
    <source>
        <strain evidence="3">NM4</strain>
    </source>
</reference>
<proteinExistence type="predicted"/>
<evidence type="ECO:0000313" key="3">
    <source>
        <dbReference type="EMBL" id="RZN62555.1"/>
    </source>
</evidence>
<dbReference type="InterPro" id="IPR003672">
    <property type="entry name" value="CobN/Mg_chltase"/>
</dbReference>
<organism evidence="2 4">
    <name type="scientific">Candidatus Methanodesulfokora washburnensis</name>
    <dbReference type="NCBI Taxonomy" id="2478471"/>
    <lineage>
        <taxon>Archaea</taxon>
        <taxon>Thermoproteota</taxon>
        <taxon>Candidatus Korarchaeia</taxon>
        <taxon>Candidatus Korarchaeia incertae sedis</taxon>
        <taxon>Candidatus Methanodesulfokora</taxon>
    </lineage>
</organism>
<keyword evidence="4" id="KW-1185">Reference proteome</keyword>
<evidence type="ECO:0000259" key="1">
    <source>
        <dbReference type="Pfam" id="PF02514"/>
    </source>
</evidence>
<evidence type="ECO:0000313" key="2">
    <source>
        <dbReference type="EMBL" id="RSN72418.1"/>
    </source>
</evidence>
<name>A0A3R9RKN7_9CREN</name>
<evidence type="ECO:0000313" key="4">
    <source>
        <dbReference type="Proteomes" id="UP000277582"/>
    </source>
</evidence>
<dbReference type="Proteomes" id="UP000277582">
    <property type="component" value="Unassembled WGS sequence"/>
</dbReference>
<dbReference type="AlphaFoldDB" id="A0A3R9RKN7"/>
<sequence length="794" mass="89673">MMKLSFIIGYGASMLPLLSKVLKEESKEHGFDYLVINSDLSEEYAKEIMESDAIVLYAYELPESAENALKESKARVIAPISDYYLHLSRGSPMLLSSVEKYFKIGGERNFRNLIHLLLRELGLPVNVEPVEDVPWNGIYHPKLGTFGDLKSYLQAYKLRRPAVGILFYRTYWLYNNIQFVDDLINSMEEEGISVIPVFTYGSRDDAIGSPSKEDSIRAFFMKDGEPIIDVLVNTTTFFLLDHGEWEKRKYAEVGGVELLKKMNVPVINLVLSYYKSVDEWLADPQGIDYLSQVYSIAMPEVDGAVEPIFIGGARINDSGVKIYETYKPHAKYIAKRVKKWIELRQKPPKERKIAIVLINPPCKGLEANVAVGMGLDVPESITKLLHRLSELGYDVGDVSKLPKNGKELIRMIMERKAISEFRWTSVEDIVRCGGAAAFVDEETYLEWFNELPDDVKAKMVRDWGHPSDVLNGRVSKVFVGMVHNHKFVVPGIRFGNVFITPQPKFGCAGSACDGKVCRILHDPTIAPPHQWLAVYRWITRIFKADLIMHFGTHGYLEFRPGKGAGLSPSCWPEISVDDVPHLYVYIVSNPMEGVIAKRRSYAEIIDHMYPPMAMADVLEDLELLLNQYLKAKQSGDFTRAEITYKEILEKARKNNIPIRGDSPEKVAEEVHRYLDMVRGTQINMGLHIFGCSPADPSKLANYAVTVMAYDSHNFPSIIRTIAEYIGLNYDEMKANPSGVNELGLTNSETTEMIRKVAVKVVESLIKNPELKDNLLDVVNGELKLVFGGEVYAEV</sequence>
<dbReference type="EMBL" id="RXII01000044">
    <property type="protein sequence ID" value="RZN62555.1"/>
    <property type="molecule type" value="Genomic_DNA"/>
</dbReference>
<accession>A0A3R9RKN7</accession>
<dbReference type="EMBL" id="RCOS01000155">
    <property type="protein sequence ID" value="RSN72418.1"/>
    <property type="molecule type" value="Genomic_DNA"/>
</dbReference>
<reference evidence="2 4" key="1">
    <citation type="submission" date="2018-10" db="EMBL/GenBank/DDBJ databases">
        <title>Co-occurring genomic capacity for anaerobic methane metabolism and dissimilatory sulfite reduction discovered in the Korarchaeota.</title>
        <authorList>
            <person name="Mckay L.J."/>
            <person name="Dlakic M."/>
            <person name="Fields M.W."/>
            <person name="Delmont T.O."/>
            <person name="Eren A.M."/>
            <person name="Jay Z.J."/>
            <person name="Klingelsmith K.B."/>
            <person name="Rusch D.B."/>
            <person name="Inskeep W.P."/>
        </authorList>
    </citation>
    <scope>NUCLEOTIDE SEQUENCE [LARGE SCALE GENOMIC DNA]</scope>
    <source>
        <strain evidence="2 4">MDKW</strain>
    </source>
</reference>